<feature type="compositionally biased region" description="Basic and acidic residues" evidence="1">
    <location>
        <begin position="281"/>
        <end position="299"/>
    </location>
</feature>
<dbReference type="EMBL" id="LR743604">
    <property type="protein sequence ID" value="CAA2634096.1"/>
    <property type="molecule type" value="Genomic_DNA"/>
</dbReference>
<dbReference type="AlphaFoldDB" id="A0A7I8JSI1"/>
<dbReference type="Proteomes" id="UP001189122">
    <property type="component" value="Unassembled WGS sequence"/>
</dbReference>
<reference evidence="3 4" key="1">
    <citation type="submission" date="2019-12" db="EMBL/GenBank/DDBJ databases">
        <authorList>
            <person name="Scholz U."/>
            <person name="Mascher M."/>
            <person name="Fiebig A."/>
        </authorList>
    </citation>
    <scope>NUCLEOTIDE SEQUENCE</scope>
</reference>
<protein>
    <recommendedName>
        <fullName evidence="2">CobW/HypB/UreG nucleotide-binding domain-containing protein</fullName>
    </recommendedName>
</protein>
<accession>A0A7I8JSI1</accession>
<dbReference type="InterPro" id="IPR051316">
    <property type="entry name" value="Zinc-reg_GTPase_activator"/>
</dbReference>
<dbReference type="PANTHER" id="PTHR13748">
    <property type="entry name" value="COBW-RELATED"/>
    <property type="match status" value="1"/>
</dbReference>
<dbReference type="InterPro" id="IPR003495">
    <property type="entry name" value="CobW/HypB/UreG_nucleotide-bd"/>
</dbReference>
<feature type="domain" description="CobW/HypB/UreG nucleotide-binding" evidence="2">
    <location>
        <begin position="30"/>
        <end position="176"/>
    </location>
</feature>
<organism evidence="3">
    <name type="scientific">Spirodela intermedia</name>
    <name type="common">Intermediate duckweed</name>
    <dbReference type="NCBI Taxonomy" id="51605"/>
    <lineage>
        <taxon>Eukaryota</taxon>
        <taxon>Viridiplantae</taxon>
        <taxon>Streptophyta</taxon>
        <taxon>Embryophyta</taxon>
        <taxon>Tracheophyta</taxon>
        <taxon>Spermatophyta</taxon>
        <taxon>Magnoliopsida</taxon>
        <taxon>Liliopsida</taxon>
        <taxon>Araceae</taxon>
        <taxon>Lemnoideae</taxon>
        <taxon>Spirodela</taxon>
    </lineage>
</organism>
<dbReference type="Pfam" id="PF02492">
    <property type="entry name" value="cobW"/>
    <property type="match status" value="1"/>
</dbReference>
<feature type="region of interest" description="Disordered" evidence="1">
    <location>
        <begin position="278"/>
        <end position="300"/>
    </location>
</feature>
<dbReference type="Gene3D" id="3.40.50.300">
    <property type="entry name" value="P-loop containing nucleotide triphosphate hydrolases"/>
    <property type="match status" value="1"/>
</dbReference>
<evidence type="ECO:0000313" key="4">
    <source>
        <dbReference type="Proteomes" id="UP001189122"/>
    </source>
</evidence>
<name>A0A7I8JSI1_SPIIN</name>
<evidence type="ECO:0000259" key="2">
    <source>
        <dbReference type="Pfam" id="PF02492"/>
    </source>
</evidence>
<evidence type="ECO:0000313" key="3">
    <source>
        <dbReference type="EMBL" id="CAA2634096.1"/>
    </source>
</evidence>
<keyword evidence="4" id="KW-1185">Reference proteome</keyword>
<proteinExistence type="predicted"/>
<sequence>MEGNEMSMAFENRLFNRRVGLGGVTRMGCTLVTGFLGSGKTTLLRHLLHHRGDLRLAVLVNEFADFDVDSILLDSDRLNKAFNLPSVSFTLGEATFVQFSEVLRGIVDSKQNFDCLLIETSGLARPDSFLTTLEEVGIHLDMTVAVVDAESLDTVIKMDIAKKQLQHVDLILLNKYPIYFKPDDGMLEWKEIECDLATLSQISDAEDTLEALTGGAKIIRTQFCRVPLELVIDCSKTESLSISKEYTADIPFLSHESLSKTTFQEDAHGNASVGISSVVNADKHPESRQGTSEDLKTEDETLVAEEEGKRLNCRREDTYEKFYSIAVYATVIPHPVE</sequence>
<gene>
    <name evidence="3" type="ORF">SI7747_17019556</name>
</gene>
<evidence type="ECO:0000256" key="1">
    <source>
        <dbReference type="SAM" id="MobiDB-lite"/>
    </source>
</evidence>
<dbReference type="EMBL" id="CACRZD030000017">
    <property type="protein sequence ID" value="CAA6673140.1"/>
    <property type="molecule type" value="Genomic_DNA"/>
</dbReference>
<dbReference type="PANTHER" id="PTHR13748:SF59">
    <property type="entry name" value="COBW C-TERMINAL DOMAIN-CONTAINING PROTEIN"/>
    <property type="match status" value="1"/>
</dbReference>
<dbReference type="InterPro" id="IPR027417">
    <property type="entry name" value="P-loop_NTPase"/>
</dbReference>
<dbReference type="SUPFAM" id="SSF52540">
    <property type="entry name" value="P-loop containing nucleoside triphosphate hydrolases"/>
    <property type="match status" value="1"/>
</dbReference>